<evidence type="ECO:0000256" key="1">
    <source>
        <dbReference type="SAM" id="MobiDB-lite"/>
    </source>
</evidence>
<sequence length="217" mass="23014">MTVKGRPPLSNTRTSLPQTKSKFDLEPNPFEQSFKDNPPNSSRQQQQQHQQQTEAVTSPSLNYLLNGFSKPRRARSSSPHNDCRLSPAVIRGTPSASPSKVSLPGIASITSPTILNLTPDGISKISQATNYPQTQPNAPSSSSSSSVNSLSNFGWGFNSLGADSLRPDPLSPALLNGTSQGRMAHSGLTPLITTGHSNHGALTPTTQAIIAMLSSNE</sequence>
<feature type="compositionally biased region" description="Polar residues" evidence="1">
    <location>
        <begin position="53"/>
        <end position="63"/>
    </location>
</feature>
<feature type="non-terminal residue" evidence="3">
    <location>
        <position position="217"/>
    </location>
</feature>
<feature type="region of interest" description="Disordered" evidence="1">
    <location>
        <begin position="126"/>
        <end position="145"/>
    </location>
</feature>
<feature type="region of interest" description="Disordered" evidence="1">
    <location>
        <begin position="1"/>
        <end position="105"/>
    </location>
</feature>
<feature type="domain" description="Transcription factor Aft1 osmotic stress" evidence="2">
    <location>
        <begin position="19"/>
        <end position="38"/>
    </location>
</feature>
<dbReference type="Proteomes" id="UP001153365">
    <property type="component" value="Unassembled WGS sequence"/>
</dbReference>
<feature type="compositionally biased region" description="Polar residues" evidence="1">
    <location>
        <begin position="9"/>
        <end position="20"/>
    </location>
</feature>
<dbReference type="InterPro" id="IPR020956">
    <property type="entry name" value="TF_Aft1_OSM"/>
</dbReference>
<evidence type="ECO:0000313" key="3">
    <source>
        <dbReference type="EMBL" id="CAH7666205.1"/>
    </source>
</evidence>
<gene>
    <name evidence="3" type="ORF">PPACK8108_LOCUS542</name>
</gene>
<organism evidence="3 4">
    <name type="scientific">Phakopsora pachyrhizi</name>
    <name type="common">Asian soybean rust disease fungus</name>
    <dbReference type="NCBI Taxonomy" id="170000"/>
    <lineage>
        <taxon>Eukaryota</taxon>
        <taxon>Fungi</taxon>
        <taxon>Dikarya</taxon>
        <taxon>Basidiomycota</taxon>
        <taxon>Pucciniomycotina</taxon>
        <taxon>Pucciniomycetes</taxon>
        <taxon>Pucciniales</taxon>
        <taxon>Phakopsoraceae</taxon>
        <taxon>Phakopsora</taxon>
    </lineage>
</organism>
<reference evidence="3" key="1">
    <citation type="submission" date="2022-06" db="EMBL/GenBank/DDBJ databases">
        <authorList>
            <consortium name="SYNGENTA / RWTH Aachen University"/>
        </authorList>
    </citation>
    <scope>NUCLEOTIDE SEQUENCE</scope>
</reference>
<proteinExistence type="predicted"/>
<feature type="compositionally biased region" description="Polar residues" evidence="1">
    <location>
        <begin position="126"/>
        <end position="139"/>
    </location>
</feature>
<dbReference type="AlphaFoldDB" id="A0AAV0AG69"/>
<dbReference type="Pfam" id="PF11785">
    <property type="entry name" value="Aft1_OSA"/>
    <property type="match status" value="1"/>
</dbReference>
<evidence type="ECO:0000313" key="4">
    <source>
        <dbReference type="Proteomes" id="UP001153365"/>
    </source>
</evidence>
<evidence type="ECO:0000259" key="2">
    <source>
        <dbReference type="Pfam" id="PF11785"/>
    </source>
</evidence>
<dbReference type="EMBL" id="CALTRL010000079">
    <property type="protein sequence ID" value="CAH7666205.1"/>
    <property type="molecule type" value="Genomic_DNA"/>
</dbReference>
<accession>A0AAV0AG69</accession>
<feature type="region of interest" description="Disordered" evidence="1">
    <location>
        <begin position="171"/>
        <end position="200"/>
    </location>
</feature>
<name>A0AAV0AG69_PHAPC</name>
<comment type="caution">
    <text evidence="3">The sequence shown here is derived from an EMBL/GenBank/DDBJ whole genome shotgun (WGS) entry which is preliminary data.</text>
</comment>
<protein>
    <recommendedName>
        <fullName evidence="2">Transcription factor Aft1 osmotic stress domain-containing protein</fullName>
    </recommendedName>
</protein>
<keyword evidence="4" id="KW-1185">Reference proteome</keyword>